<evidence type="ECO:0000259" key="5">
    <source>
        <dbReference type="PROSITE" id="PS51891"/>
    </source>
</evidence>
<dbReference type="GO" id="GO:0046872">
    <property type="term" value="F:metal ion binding"/>
    <property type="evidence" value="ECO:0007669"/>
    <property type="project" value="UniProtKB-KW"/>
</dbReference>
<dbReference type="GO" id="GO:0016846">
    <property type="term" value="F:carbon-sulfur lyase activity"/>
    <property type="evidence" value="ECO:0007669"/>
    <property type="project" value="InterPro"/>
</dbReference>
<dbReference type="Gene3D" id="3.90.1590.10">
    <property type="entry name" value="glutathione-dependent formaldehyde- activating enzyme (gfa)"/>
    <property type="match status" value="1"/>
</dbReference>
<keyword evidence="7" id="KW-1185">Reference proteome</keyword>
<accession>A0A9P4UPL9</accession>
<evidence type="ECO:0000256" key="4">
    <source>
        <dbReference type="ARBA" id="ARBA00023239"/>
    </source>
</evidence>
<dbReference type="PANTHER" id="PTHR33337:SF40">
    <property type="entry name" value="CENP-V_GFA DOMAIN-CONTAINING PROTEIN-RELATED"/>
    <property type="match status" value="1"/>
</dbReference>
<reference evidence="6" key="1">
    <citation type="journal article" date="2020" name="Stud. Mycol.">
        <title>101 Dothideomycetes genomes: a test case for predicting lifestyles and emergence of pathogens.</title>
        <authorList>
            <person name="Haridas S."/>
            <person name="Albert R."/>
            <person name="Binder M."/>
            <person name="Bloem J."/>
            <person name="Labutti K."/>
            <person name="Salamov A."/>
            <person name="Andreopoulos B."/>
            <person name="Baker S."/>
            <person name="Barry K."/>
            <person name="Bills G."/>
            <person name="Bluhm B."/>
            <person name="Cannon C."/>
            <person name="Castanera R."/>
            <person name="Culley D."/>
            <person name="Daum C."/>
            <person name="Ezra D."/>
            <person name="Gonzalez J."/>
            <person name="Henrissat B."/>
            <person name="Kuo A."/>
            <person name="Liang C."/>
            <person name="Lipzen A."/>
            <person name="Lutzoni F."/>
            <person name="Magnuson J."/>
            <person name="Mondo S."/>
            <person name="Nolan M."/>
            <person name="Ohm R."/>
            <person name="Pangilinan J."/>
            <person name="Park H.-J."/>
            <person name="Ramirez L."/>
            <person name="Alfaro M."/>
            <person name="Sun H."/>
            <person name="Tritt A."/>
            <person name="Yoshinaga Y."/>
            <person name="Zwiers L.-H."/>
            <person name="Turgeon B."/>
            <person name="Goodwin S."/>
            <person name="Spatafora J."/>
            <person name="Crous P."/>
            <person name="Grigoriev I."/>
        </authorList>
    </citation>
    <scope>NUCLEOTIDE SEQUENCE</scope>
    <source>
        <strain evidence="6">CBS 116435</strain>
    </source>
</reference>
<keyword evidence="3" id="KW-0862">Zinc</keyword>
<feature type="domain" description="CENP-V/GFA" evidence="5">
    <location>
        <begin position="4"/>
        <end position="112"/>
    </location>
</feature>
<dbReference type="InterPro" id="IPR006913">
    <property type="entry name" value="CENP-V/GFA"/>
</dbReference>
<dbReference type="PROSITE" id="PS51891">
    <property type="entry name" value="CENP_V_GFA"/>
    <property type="match status" value="1"/>
</dbReference>
<dbReference type="AlphaFoldDB" id="A0A9P4UPL9"/>
<comment type="similarity">
    <text evidence="1">Belongs to the Gfa family.</text>
</comment>
<comment type="caution">
    <text evidence="6">The sequence shown here is derived from an EMBL/GenBank/DDBJ whole genome shotgun (WGS) entry which is preliminary data.</text>
</comment>
<protein>
    <recommendedName>
        <fullName evidence="5">CENP-V/GFA domain-containing protein</fullName>
    </recommendedName>
</protein>
<dbReference type="SUPFAM" id="SSF51316">
    <property type="entry name" value="Mss4-like"/>
    <property type="match status" value="1"/>
</dbReference>
<evidence type="ECO:0000256" key="2">
    <source>
        <dbReference type="ARBA" id="ARBA00022723"/>
    </source>
</evidence>
<evidence type="ECO:0000313" key="7">
    <source>
        <dbReference type="Proteomes" id="UP000799441"/>
    </source>
</evidence>
<dbReference type="InterPro" id="IPR011057">
    <property type="entry name" value="Mss4-like_sf"/>
</dbReference>
<evidence type="ECO:0000256" key="3">
    <source>
        <dbReference type="ARBA" id="ARBA00022833"/>
    </source>
</evidence>
<dbReference type="EMBL" id="MU003775">
    <property type="protein sequence ID" value="KAF2723597.1"/>
    <property type="molecule type" value="Genomic_DNA"/>
</dbReference>
<dbReference type="PANTHER" id="PTHR33337">
    <property type="entry name" value="GFA DOMAIN-CONTAINING PROTEIN"/>
    <property type="match status" value="1"/>
</dbReference>
<sequence>MPELQGGCSCGKLRYSLTLESTGDAKTSLCHCHSCKQAYGGAFGVTARVTRQSFSVTKGEPKIYKHGNGVRREFCSECGAFVCEYGAQAEPYFRYVVVGSLDDGPDALPPTEELFTSQRSKWMPKIPDTFQKERIVE</sequence>
<gene>
    <name evidence="6" type="ORF">K431DRAFT_15071</name>
</gene>
<dbReference type="Proteomes" id="UP000799441">
    <property type="component" value="Unassembled WGS sequence"/>
</dbReference>
<keyword evidence="4" id="KW-0456">Lyase</keyword>
<evidence type="ECO:0000256" key="1">
    <source>
        <dbReference type="ARBA" id="ARBA00005495"/>
    </source>
</evidence>
<keyword evidence="2" id="KW-0479">Metal-binding</keyword>
<evidence type="ECO:0000313" key="6">
    <source>
        <dbReference type="EMBL" id="KAF2723597.1"/>
    </source>
</evidence>
<name>A0A9P4UPL9_9PEZI</name>
<dbReference type="Pfam" id="PF04828">
    <property type="entry name" value="GFA"/>
    <property type="match status" value="1"/>
</dbReference>
<proteinExistence type="inferred from homology"/>
<organism evidence="6 7">
    <name type="scientific">Polychaeton citri CBS 116435</name>
    <dbReference type="NCBI Taxonomy" id="1314669"/>
    <lineage>
        <taxon>Eukaryota</taxon>
        <taxon>Fungi</taxon>
        <taxon>Dikarya</taxon>
        <taxon>Ascomycota</taxon>
        <taxon>Pezizomycotina</taxon>
        <taxon>Dothideomycetes</taxon>
        <taxon>Dothideomycetidae</taxon>
        <taxon>Capnodiales</taxon>
        <taxon>Capnodiaceae</taxon>
        <taxon>Polychaeton</taxon>
    </lineage>
</organism>
<dbReference type="OrthoDB" id="9985472at2759"/>